<protein>
    <submittedName>
        <fullName evidence="2">Uncharacterized protein</fullName>
    </submittedName>
</protein>
<dbReference type="Proteomes" id="UP000689195">
    <property type="component" value="Unassembled WGS sequence"/>
</dbReference>
<dbReference type="EMBL" id="CAJJDO010000081">
    <property type="protein sequence ID" value="CAD8183787.1"/>
    <property type="molecule type" value="Genomic_DNA"/>
</dbReference>
<proteinExistence type="predicted"/>
<sequence>MNPQIKNTLNCLDQTLSLHGTIDLEVDKWDQIQQRLAKVKIQLTITRDNQIICSQEGVILKKQTIVYMFQSQIIQDNYMNPEVLNLEQIKHLQWQGEYCQNKRKFGKWIAIWNGEALLEVGGYYESGLKQGLWKELINQYWSHATIYQSGDYFNDQKQGTWTYNYNNEKIGGGSYNNQGQKDGKWIELKDRFYDESQVTYSGEYKNGKKVSIWETKYQHKYIGGGSYDYGDEGIKVGRWIELSDGFYKYSQVTYNGEYKSGKKVGRWDIKYEGQLIGGGSYNNGGDEFKIGRWFELSDGFRWNSQISFEGEYINSTKIGRWDIFGGGFYDEDANGIKIGRWIELSDEFWSSSQIIYNGEYKNGRKVGRWEIQHESKMIGGGFYDEEGYGIKIGRWIELSDEFWSSSQITYNGEYKNGRKVGRWEIYYKKVVVGSMMKGKMGLKLGDGLSQMMVFMIILKLFIMVNIKMAQKLEDGKFSTKGNKCKFSYQSHYKCLSGDGSYDDRGNGIKSGRWTELSDDFNWNKQITYDGEYRNGKKVGIWQIKYEGNQIGGGSYDERNGGIKIQRWKELSKGFKYNSKRIINGEYKNGKKVGLWMEIDLTNNQICNELKYNK</sequence>
<feature type="transmembrane region" description="Helical" evidence="1">
    <location>
        <begin position="447"/>
        <end position="466"/>
    </location>
</feature>
<organism evidence="2 3">
    <name type="scientific">Paramecium pentaurelia</name>
    <dbReference type="NCBI Taxonomy" id="43138"/>
    <lineage>
        <taxon>Eukaryota</taxon>
        <taxon>Sar</taxon>
        <taxon>Alveolata</taxon>
        <taxon>Ciliophora</taxon>
        <taxon>Intramacronucleata</taxon>
        <taxon>Oligohymenophorea</taxon>
        <taxon>Peniculida</taxon>
        <taxon>Parameciidae</taxon>
        <taxon>Paramecium</taxon>
    </lineage>
</organism>
<dbReference type="PANTHER" id="PTHR33706">
    <property type="entry name" value="MORN VARIANT REPEAT PROTEIN"/>
    <property type="match status" value="1"/>
</dbReference>
<dbReference type="AlphaFoldDB" id="A0A8S1W4W1"/>
<name>A0A8S1W4W1_9CILI</name>
<keyword evidence="3" id="KW-1185">Reference proteome</keyword>
<evidence type="ECO:0000256" key="1">
    <source>
        <dbReference type="SAM" id="Phobius"/>
    </source>
</evidence>
<keyword evidence="1" id="KW-1133">Transmembrane helix</keyword>
<dbReference type="OrthoDB" id="10452449at2759"/>
<evidence type="ECO:0000313" key="3">
    <source>
        <dbReference type="Proteomes" id="UP000689195"/>
    </source>
</evidence>
<dbReference type="PANTHER" id="PTHR33706:SF1">
    <property type="entry name" value="TPR REPEAT PROTEIN"/>
    <property type="match status" value="1"/>
</dbReference>
<evidence type="ECO:0000313" key="2">
    <source>
        <dbReference type="EMBL" id="CAD8183787.1"/>
    </source>
</evidence>
<comment type="caution">
    <text evidence="2">The sequence shown here is derived from an EMBL/GenBank/DDBJ whole genome shotgun (WGS) entry which is preliminary data.</text>
</comment>
<accession>A0A8S1W4W1</accession>
<gene>
    <name evidence="2" type="ORF">PPENT_87.1.T0810178</name>
</gene>
<reference evidence="2" key="1">
    <citation type="submission" date="2021-01" db="EMBL/GenBank/DDBJ databases">
        <authorList>
            <consortium name="Genoscope - CEA"/>
            <person name="William W."/>
        </authorList>
    </citation>
    <scope>NUCLEOTIDE SEQUENCE</scope>
</reference>
<keyword evidence="1" id="KW-0472">Membrane</keyword>
<keyword evidence="1" id="KW-0812">Transmembrane</keyword>